<proteinExistence type="predicted"/>
<organism evidence="2 3">
    <name type="scientific">Catenulispora subtropica</name>
    <dbReference type="NCBI Taxonomy" id="450798"/>
    <lineage>
        <taxon>Bacteria</taxon>
        <taxon>Bacillati</taxon>
        <taxon>Actinomycetota</taxon>
        <taxon>Actinomycetes</taxon>
        <taxon>Catenulisporales</taxon>
        <taxon>Catenulisporaceae</taxon>
        <taxon>Catenulispora</taxon>
    </lineage>
</organism>
<dbReference type="Gene3D" id="1.10.10.690">
    <property type="entry name" value="YidB-like"/>
    <property type="match status" value="1"/>
</dbReference>
<feature type="region of interest" description="Disordered" evidence="1">
    <location>
        <begin position="86"/>
        <end position="148"/>
    </location>
</feature>
<keyword evidence="3" id="KW-1185">Reference proteome</keyword>
<gene>
    <name evidence="2" type="ORF">GCM10009838_87620</name>
</gene>
<dbReference type="InterPro" id="IPR045372">
    <property type="entry name" value="YidB"/>
</dbReference>
<evidence type="ECO:0008006" key="4">
    <source>
        <dbReference type="Google" id="ProtNLM"/>
    </source>
</evidence>
<dbReference type="Proteomes" id="UP001499854">
    <property type="component" value="Unassembled WGS sequence"/>
</dbReference>
<comment type="caution">
    <text evidence="2">The sequence shown here is derived from an EMBL/GenBank/DDBJ whole genome shotgun (WGS) entry which is preliminary data.</text>
</comment>
<reference evidence="3" key="1">
    <citation type="journal article" date="2019" name="Int. J. Syst. Evol. Microbiol.">
        <title>The Global Catalogue of Microorganisms (GCM) 10K type strain sequencing project: providing services to taxonomists for standard genome sequencing and annotation.</title>
        <authorList>
            <consortium name="The Broad Institute Genomics Platform"/>
            <consortium name="The Broad Institute Genome Sequencing Center for Infectious Disease"/>
            <person name="Wu L."/>
            <person name="Ma J."/>
        </authorList>
    </citation>
    <scope>NUCLEOTIDE SEQUENCE [LARGE SCALE GENOMIC DNA]</scope>
    <source>
        <strain evidence="3">JCM 16013</strain>
    </source>
</reference>
<dbReference type="EMBL" id="BAAAQM010000100">
    <property type="protein sequence ID" value="GAA2007741.1"/>
    <property type="molecule type" value="Genomic_DNA"/>
</dbReference>
<dbReference type="InterPro" id="IPR027405">
    <property type="entry name" value="YidB-like"/>
</dbReference>
<protein>
    <recommendedName>
        <fullName evidence="4">DUF937 domain-containing protein</fullName>
    </recommendedName>
</protein>
<dbReference type="Pfam" id="PF20159">
    <property type="entry name" value="YidB"/>
    <property type="match status" value="1"/>
</dbReference>
<sequence length="148" mass="15431">MADTPDLGKMWKQLTDTVGNGVSDVFTKLKNSSIADQVQSWIGKGENKPVTADQVSEALGPDRMDKIAKQTGKTPEQAAQTMADKLPGMVDKLSPDGHLPDPQTIKANMPGMPTPATAGASASAASGAGPAEPPRRTPQSTPRPPQSM</sequence>
<dbReference type="SUPFAM" id="SSF140804">
    <property type="entry name" value="YidB-like"/>
    <property type="match status" value="1"/>
</dbReference>
<accession>A0ABP5ETY3</accession>
<name>A0ABP5ETY3_9ACTN</name>
<evidence type="ECO:0000313" key="3">
    <source>
        <dbReference type="Proteomes" id="UP001499854"/>
    </source>
</evidence>
<feature type="compositionally biased region" description="Low complexity" evidence="1">
    <location>
        <begin position="109"/>
        <end position="130"/>
    </location>
</feature>
<dbReference type="RefSeq" id="WP_344663170.1">
    <property type="nucleotide sequence ID" value="NZ_BAAAQM010000100.1"/>
</dbReference>
<evidence type="ECO:0000256" key="1">
    <source>
        <dbReference type="SAM" id="MobiDB-lite"/>
    </source>
</evidence>
<evidence type="ECO:0000313" key="2">
    <source>
        <dbReference type="EMBL" id="GAA2007741.1"/>
    </source>
</evidence>